<dbReference type="InterPro" id="IPR019412">
    <property type="entry name" value="IML2/TPR_39"/>
</dbReference>
<dbReference type="AlphaFoldDB" id="A0AAV8ZTZ5"/>
<name>A0AAV8ZTZ5_9CUCU</name>
<dbReference type="PANTHER" id="PTHR31859:SF1">
    <property type="entry name" value="TETRATRICOPEPTIDE REPEAT PROTEIN 39C"/>
    <property type="match status" value="1"/>
</dbReference>
<keyword evidence="2" id="KW-1185">Reference proteome</keyword>
<organism evidence="1 2">
    <name type="scientific">Rhamnusium bicolor</name>
    <dbReference type="NCBI Taxonomy" id="1586634"/>
    <lineage>
        <taxon>Eukaryota</taxon>
        <taxon>Metazoa</taxon>
        <taxon>Ecdysozoa</taxon>
        <taxon>Arthropoda</taxon>
        <taxon>Hexapoda</taxon>
        <taxon>Insecta</taxon>
        <taxon>Pterygota</taxon>
        <taxon>Neoptera</taxon>
        <taxon>Endopterygota</taxon>
        <taxon>Coleoptera</taxon>
        <taxon>Polyphaga</taxon>
        <taxon>Cucujiformia</taxon>
        <taxon>Chrysomeloidea</taxon>
        <taxon>Cerambycidae</taxon>
        <taxon>Lepturinae</taxon>
        <taxon>Rhagiini</taxon>
        <taxon>Rhamnusium</taxon>
    </lineage>
</organism>
<dbReference type="EMBL" id="JANEYF010000181">
    <property type="protein sequence ID" value="KAJ8971625.1"/>
    <property type="molecule type" value="Genomic_DNA"/>
</dbReference>
<sequence>MSFEEEKLAKAIGMLKEVEKRCATESGWLKQVTKVFGGPERTGPKSLAEQLETQIILADSQVCIAILTFLQQEISGYFKGGWVLRKAWKVYQKAYKEILNLYMEHIGELHLPDPAQISITPTDPSPDYQSESTTEWEIPETYTNGYTKSFKIPHSQSAVLRKASNGKEFICSNSAESSRSNEISNSHKKKFTFLTKSASINGGLTNHLSKESWSSRFSPFHNSFSLYSFPSPLSLFSSHENINHQPIEKEIIIRLMGAVSFGYGLFQLGISLLPPSLMKLTNILGFGANRQNGIASLMYARLGVDMRAPLATLSLLWYHTIVRPFLRHRRQQCTGWSRCFNFAAKRSDIKSALKSFQQAVDNANQREIKILGLHEVGWCHLIELDYCAAESTFLHLKATSRWSRSFYAYLAAICTGACESSSNLQVIKELHQGITGVPKGGQLDEFLNRRVKCCPTDMEKVKSKKSIYWKLLIFEMLYLWNALPSCSKENINQILNDCNEISDEENDEPMTGLSKLILGCTYCVQRQYEQGIEYFRKCLEMRKNIAPNADDAHVSAFCQYELGALLLRKEETKEEGKMLLQQIGQYSKYDFEQKLTVRVYSLLKQI</sequence>
<protein>
    <recommendedName>
        <fullName evidence="3">Tetratricopeptide repeat protein 39C</fullName>
    </recommendedName>
</protein>
<dbReference type="SUPFAM" id="SSF48452">
    <property type="entry name" value="TPR-like"/>
    <property type="match status" value="1"/>
</dbReference>
<dbReference type="Gene3D" id="1.25.40.10">
    <property type="entry name" value="Tetratricopeptide repeat domain"/>
    <property type="match status" value="1"/>
</dbReference>
<gene>
    <name evidence="1" type="ORF">NQ314_000608</name>
</gene>
<proteinExistence type="predicted"/>
<dbReference type="InterPro" id="IPR011990">
    <property type="entry name" value="TPR-like_helical_dom_sf"/>
</dbReference>
<evidence type="ECO:0000313" key="2">
    <source>
        <dbReference type="Proteomes" id="UP001162156"/>
    </source>
</evidence>
<accession>A0AAV8ZTZ5</accession>
<dbReference type="GO" id="GO:0060271">
    <property type="term" value="P:cilium assembly"/>
    <property type="evidence" value="ECO:0007669"/>
    <property type="project" value="TreeGrafter"/>
</dbReference>
<dbReference type="Pfam" id="PF10300">
    <property type="entry name" value="Iml2-TPR_39"/>
    <property type="match status" value="2"/>
</dbReference>
<evidence type="ECO:0000313" key="1">
    <source>
        <dbReference type="EMBL" id="KAJ8971625.1"/>
    </source>
</evidence>
<reference evidence="1" key="1">
    <citation type="journal article" date="2023" name="Insect Mol. Biol.">
        <title>Genome sequencing provides insights into the evolution of gene families encoding plant cell wall-degrading enzymes in longhorned beetles.</title>
        <authorList>
            <person name="Shin N.R."/>
            <person name="Okamura Y."/>
            <person name="Kirsch R."/>
            <person name="Pauchet Y."/>
        </authorList>
    </citation>
    <scope>NUCLEOTIDE SEQUENCE</scope>
    <source>
        <strain evidence="1">RBIC_L_NR</strain>
    </source>
</reference>
<evidence type="ECO:0008006" key="3">
    <source>
        <dbReference type="Google" id="ProtNLM"/>
    </source>
</evidence>
<dbReference type="Proteomes" id="UP001162156">
    <property type="component" value="Unassembled WGS sequence"/>
</dbReference>
<comment type="caution">
    <text evidence="1">The sequence shown here is derived from an EMBL/GenBank/DDBJ whole genome shotgun (WGS) entry which is preliminary data.</text>
</comment>
<dbReference type="PANTHER" id="PTHR31859">
    <property type="entry name" value="TETRATRICOPEPTIDE REPEAT PROTEIN 39 FAMILY MEMBER"/>
    <property type="match status" value="1"/>
</dbReference>